<dbReference type="AlphaFoldDB" id="A0A4C1T2W4"/>
<protein>
    <submittedName>
        <fullName evidence="1">Uncharacterized protein</fullName>
    </submittedName>
</protein>
<comment type="caution">
    <text evidence="1">The sequence shown here is derived from an EMBL/GenBank/DDBJ whole genome shotgun (WGS) entry which is preliminary data.</text>
</comment>
<dbReference type="EMBL" id="BGZK01000031">
    <property type="protein sequence ID" value="GBP08546.1"/>
    <property type="molecule type" value="Genomic_DNA"/>
</dbReference>
<reference evidence="1 2" key="1">
    <citation type="journal article" date="2019" name="Commun. Biol.">
        <title>The bagworm genome reveals a unique fibroin gene that provides high tensile strength.</title>
        <authorList>
            <person name="Kono N."/>
            <person name="Nakamura H."/>
            <person name="Ohtoshi R."/>
            <person name="Tomita M."/>
            <person name="Numata K."/>
            <person name="Arakawa K."/>
        </authorList>
    </citation>
    <scope>NUCLEOTIDE SEQUENCE [LARGE SCALE GENOMIC DNA]</scope>
</reference>
<evidence type="ECO:0000313" key="2">
    <source>
        <dbReference type="Proteomes" id="UP000299102"/>
    </source>
</evidence>
<gene>
    <name evidence="1" type="ORF">EVAR_77215_1</name>
</gene>
<sequence length="73" mass="8239">MCPNLTLEVSGRHSKRYCRMYSPTSLQNRPSLRNVASMYTRTSPTFSGPAAQLTPPPLNGCLSRRLQEIVRRS</sequence>
<dbReference type="Proteomes" id="UP000299102">
    <property type="component" value="Unassembled WGS sequence"/>
</dbReference>
<evidence type="ECO:0000313" key="1">
    <source>
        <dbReference type="EMBL" id="GBP08546.1"/>
    </source>
</evidence>
<name>A0A4C1T2W4_EUMVA</name>
<proteinExistence type="predicted"/>
<keyword evidence="2" id="KW-1185">Reference proteome</keyword>
<accession>A0A4C1T2W4</accession>
<organism evidence="1 2">
    <name type="scientific">Eumeta variegata</name>
    <name type="common">Bagworm moth</name>
    <name type="synonym">Eumeta japonica</name>
    <dbReference type="NCBI Taxonomy" id="151549"/>
    <lineage>
        <taxon>Eukaryota</taxon>
        <taxon>Metazoa</taxon>
        <taxon>Ecdysozoa</taxon>
        <taxon>Arthropoda</taxon>
        <taxon>Hexapoda</taxon>
        <taxon>Insecta</taxon>
        <taxon>Pterygota</taxon>
        <taxon>Neoptera</taxon>
        <taxon>Endopterygota</taxon>
        <taxon>Lepidoptera</taxon>
        <taxon>Glossata</taxon>
        <taxon>Ditrysia</taxon>
        <taxon>Tineoidea</taxon>
        <taxon>Psychidae</taxon>
        <taxon>Oiketicinae</taxon>
        <taxon>Eumeta</taxon>
    </lineage>
</organism>